<sequence length="366" mass="42778">MDIHICYNHNEQVFNVQETTPINNIFDMAQSAMEIEGNIIDYYFYFGNSIQIIDSRPISSIIGNNNNTLFLISKNDYAFLDNYLKNISPSLVATSAEFCCDTQRIINVISSLHRFIANFSLEDVMLNVYSIIPVDRFDELDGDAKVIEITKWFKEEFFTYVKDLKCHNCGSETQRLNKAGGVSKEEAKHLANQCELYYCNKCGATTRFPRYNDISKLIETRKGRCGEFSNMLAAILKASGYDIRLVADMNDYLWIEYWSDEKGRYVHIDPIQNIIDQPLMYEEKMGKKHTWIIAVGEGQCADVTQKYTKNIDECIRRRSIQTSEEWYFKYIKFKNDEYVNCIEDVEERKEIQERQHNDSEIVKLTQ</sequence>
<evidence type="ECO:0000256" key="2">
    <source>
        <dbReference type="ARBA" id="ARBA00022723"/>
    </source>
</evidence>
<evidence type="ECO:0000313" key="6">
    <source>
        <dbReference type="EMBL" id="KAK8884709.1"/>
    </source>
</evidence>
<evidence type="ECO:0000256" key="4">
    <source>
        <dbReference type="SAM" id="Coils"/>
    </source>
</evidence>
<dbReference type="Gene3D" id="2.20.25.10">
    <property type="match status" value="1"/>
</dbReference>
<dbReference type="InterPro" id="IPR050883">
    <property type="entry name" value="PNGase"/>
</dbReference>
<feature type="domain" description="Transglutaminase-like" evidence="5">
    <location>
        <begin position="217"/>
        <end position="272"/>
    </location>
</feature>
<dbReference type="SUPFAM" id="SSF54001">
    <property type="entry name" value="Cysteine proteinases"/>
    <property type="match status" value="1"/>
</dbReference>
<accession>A0ABR2K0V4</accession>
<dbReference type="Gene3D" id="3.10.620.30">
    <property type="match status" value="1"/>
</dbReference>
<dbReference type="InterPro" id="IPR038765">
    <property type="entry name" value="Papain-like_cys_pep_sf"/>
</dbReference>
<dbReference type="InterPro" id="IPR002931">
    <property type="entry name" value="Transglutaminase-like"/>
</dbReference>
<dbReference type="Pfam" id="PF01841">
    <property type="entry name" value="Transglut_core"/>
    <property type="match status" value="1"/>
</dbReference>
<organism evidence="6 7">
    <name type="scientific">Tritrichomonas musculus</name>
    <dbReference type="NCBI Taxonomy" id="1915356"/>
    <lineage>
        <taxon>Eukaryota</taxon>
        <taxon>Metamonada</taxon>
        <taxon>Parabasalia</taxon>
        <taxon>Tritrichomonadida</taxon>
        <taxon>Tritrichomonadidae</taxon>
        <taxon>Tritrichomonas</taxon>
    </lineage>
</organism>
<evidence type="ECO:0000259" key="5">
    <source>
        <dbReference type="SMART" id="SM00460"/>
    </source>
</evidence>
<dbReference type="EMBL" id="JAPFFF010000008">
    <property type="protein sequence ID" value="KAK8884709.1"/>
    <property type="molecule type" value="Genomic_DNA"/>
</dbReference>
<feature type="coiled-coil region" evidence="4">
    <location>
        <begin position="335"/>
        <end position="362"/>
    </location>
</feature>
<dbReference type="PANTHER" id="PTHR12143">
    <property type="entry name" value="PEPTIDE N-GLYCANASE PNGASE -RELATED"/>
    <property type="match status" value="1"/>
</dbReference>
<reference evidence="6 7" key="1">
    <citation type="submission" date="2024-04" db="EMBL/GenBank/DDBJ databases">
        <title>Tritrichomonas musculus Genome.</title>
        <authorList>
            <person name="Alves-Ferreira E."/>
            <person name="Grigg M."/>
            <person name="Lorenzi H."/>
            <person name="Galac M."/>
        </authorList>
    </citation>
    <scope>NUCLEOTIDE SEQUENCE [LARGE SCALE GENOMIC DNA]</scope>
    <source>
        <strain evidence="6 7">EAF2021</strain>
    </source>
</reference>
<comment type="caution">
    <text evidence="6">The sequence shown here is derived from an EMBL/GenBank/DDBJ whole genome shotgun (WGS) entry which is preliminary data.</text>
</comment>
<comment type="similarity">
    <text evidence="1">Belongs to the transglutaminase-like superfamily. PNGase family.</text>
</comment>
<protein>
    <submittedName>
        <fullName evidence="6">Peptide-N4-(N-acetyl-beta-glucosaminyl)asparagine amidase</fullName>
    </submittedName>
</protein>
<dbReference type="SMART" id="SM00460">
    <property type="entry name" value="TGc"/>
    <property type="match status" value="1"/>
</dbReference>
<dbReference type="PANTHER" id="PTHR12143:SF19">
    <property type="entry name" value="PEPTIDE-N(4)-(N-ACETYL-BETA-GLUCOSAMINYL)ASPARAGINE AMIDASE"/>
    <property type="match status" value="1"/>
</dbReference>
<keyword evidence="3" id="KW-0862">Zinc</keyword>
<keyword evidence="7" id="KW-1185">Reference proteome</keyword>
<keyword evidence="4" id="KW-0175">Coiled coil</keyword>
<gene>
    <name evidence="6" type="ORF">M9Y10_043828</name>
</gene>
<name>A0ABR2K0V4_9EUKA</name>
<evidence type="ECO:0000256" key="3">
    <source>
        <dbReference type="ARBA" id="ARBA00022833"/>
    </source>
</evidence>
<proteinExistence type="inferred from homology"/>
<evidence type="ECO:0000256" key="1">
    <source>
        <dbReference type="ARBA" id="ARBA00009390"/>
    </source>
</evidence>
<evidence type="ECO:0000313" key="7">
    <source>
        <dbReference type="Proteomes" id="UP001470230"/>
    </source>
</evidence>
<dbReference type="Proteomes" id="UP001470230">
    <property type="component" value="Unassembled WGS sequence"/>
</dbReference>
<keyword evidence="2" id="KW-0479">Metal-binding</keyword>